<evidence type="ECO:0000313" key="5">
    <source>
        <dbReference type="EMBL" id="UZF14264.1"/>
    </source>
</evidence>
<sequence>MRAFSTAFLVLAIALVAYGLFDLSHFAWYTGEYFDDRLVLFDNGVYATGRADRWKPQLCCPRDCERIETLRRFDRTHGGSDAD</sequence>
<dbReference type="EMBL" id="CP085043">
    <property type="protein sequence ID" value="UZF14264.1"/>
    <property type="molecule type" value="Genomic_DNA"/>
</dbReference>
<dbReference type="EMBL" id="LN899824">
    <property type="protein sequence ID" value="CUV28397.1"/>
    <property type="molecule type" value="Genomic_DNA"/>
</dbReference>
<reference evidence="3" key="1">
    <citation type="submission" date="2015-10" db="EMBL/GenBank/DDBJ databases">
        <authorList>
            <person name="Gilbert D.G."/>
        </authorList>
    </citation>
    <scope>NUCLEOTIDE SEQUENCE</scope>
    <source>
        <strain evidence="3">Phyl III-seqv23</strain>
    </source>
</reference>
<dbReference type="AlphaFoldDB" id="A0A0K1ZMY9"/>
<reference evidence="5" key="4">
    <citation type="submission" date="2021-10" db="EMBL/GenBank/DDBJ databases">
        <title>Complete genome sequences of five Ralstonia solancearum strains isolated from sunflower.</title>
        <authorList>
            <person name="She X."/>
            <person name="He Z."/>
        </authorList>
    </citation>
    <scope>NUCLEOTIDE SEQUENCE</scope>
    <source>
        <strain evidence="5">RS638</strain>
    </source>
</reference>
<accession>A0A0K1ZMY9</accession>
<protein>
    <submittedName>
        <fullName evidence="3">Uncharacterized protein</fullName>
    </submittedName>
</protein>
<evidence type="ECO:0000313" key="2">
    <source>
        <dbReference type="EMBL" id="CUV20300.1"/>
    </source>
</evidence>
<reference evidence="6" key="3">
    <citation type="submission" date="2018-01" db="EMBL/GenBank/DDBJ databases">
        <title>Raltonia solanacearum P824 infects blueberry.</title>
        <authorList>
            <person name="Bocsanczy A.M."/>
            <person name="Norman D.J."/>
        </authorList>
    </citation>
    <scope>NUCLEOTIDE SEQUENCE [LARGE SCALE GENOMIC DNA]</scope>
    <source>
        <strain evidence="6">P824</strain>
    </source>
</reference>
<evidence type="ECO:0000313" key="1">
    <source>
        <dbReference type="EMBL" id="AYA47476.1"/>
    </source>
</evidence>
<dbReference type="Proteomes" id="UP000262427">
    <property type="component" value="Chromosome CM"/>
</dbReference>
<dbReference type="PATRIC" id="fig|305.92.peg.3039"/>
<name>A0A0K1ZMY9_RALSL</name>
<dbReference type="EMBL" id="CP025741">
    <property type="protein sequence ID" value="AYA47476.1"/>
    <property type="molecule type" value="Genomic_DNA"/>
</dbReference>
<reference evidence="1" key="2">
    <citation type="submission" date="2018-01" db="EMBL/GenBank/DDBJ databases">
        <title>Ralstonia pseudosolanacearum P824 infects blueberry.</title>
        <authorList>
            <person name="Bocsanczy A.M."/>
            <person name="Norman D.J."/>
        </authorList>
    </citation>
    <scope>NUCLEOTIDE SEQUENCE</scope>
    <source>
        <strain evidence="1">P824</strain>
    </source>
</reference>
<evidence type="ECO:0000313" key="4">
    <source>
        <dbReference type="EMBL" id="CUV53386.1"/>
    </source>
</evidence>
<dbReference type="EMBL" id="LN899820">
    <property type="protein sequence ID" value="CUV53386.1"/>
    <property type="molecule type" value="Genomic_DNA"/>
</dbReference>
<evidence type="ECO:0000313" key="6">
    <source>
        <dbReference type="Proteomes" id="UP000262427"/>
    </source>
</evidence>
<proteinExistence type="predicted"/>
<dbReference type="EMBL" id="LN899821">
    <property type="protein sequence ID" value="CUV20300.1"/>
    <property type="molecule type" value="Genomic_DNA"/>
</dbReference>
<evidence type="ECO:0000313" key="3">
    <source>
        <dbReference type="EMBL" id="CUV28397.1"/>
    </source>
</evidence>
<organism evidence="3">
    <name type="scientific">Ralstonia solanacearum</name>
    <name type="common">Pseudomonas solanacearum</name>
    <dbReference type="NCBI Taxonomy" id="305"/>
    <lineage>
        <taxon>Bacteria</taxon>
        <taxon>Pseudomonadati</taxon>
        <taxon>Pseudomonadota</taxon>
        <taxon>Betaproteobacteria</taxon>
        <taxon>Burkholderiales</taxon>
        <taxon>Burkholderiaceae</taxon>
        <taxon>Ralstonia</taxon>
        <taxon>Ralstonia solanacearum species complex</taxon>
    </lineage>
</organism>
<gene>
    <name evidence="5" type="ORF">LH706_14725</name>
    <name evidence="2" type="ORF">PSS4_v1_1420013</name>
    <name evidence="1" type="ORF">RSP824_13925</name>
    <name evidence="3" type="ORF">RUN1985_v1_210023</name>
    <name evidence="4" type="ORF">RUN215_v1_120096</name>
</gene>